<feature type="domain" description="RNA polymerase sigma factor 70 region 1.1" evidence="3">
    <location>
        <begin position="7"/>
        <end position="57"/>
    </location>
</feature>
<dbReference type="Proteomes" id="UP000008207">
    <property type="component" value="Chromosome"/>
</dbReference>
<dbReference type="AlphaFoldDB" id="B8IG36"/>
<keyword evidence="2" id="KW-0472">Membrane</keyword>
<dbReference type="KEGG" id="mno:Mnod_6755"/>
<dbReference type="Gene3D" id="1.10.220.120">
    <property type="entry name" value="Sigma-70 factor, region 1.1"/>
    <property type="match status" value="1"/>
</dbReference>
<reference evidence="4 5" key="1">
    <citation type="submission" date="2009-01" db="EMBL/GenBank/DDBJ databases">
        <title>Complete sequence of chromosome of Methylobacterium nodulans ORS 2060.</title>
        <authorList>
            <consortium name="US DOE Joint Genome Institute"/>
            <person name="Lucas S."/>
            <person name="Copeland A."/>
            <person name="Lapidus A."/>
            <person name="Glavina del Rio T."/>
            <person name="Dalin E."/>
            <person name="Tice H."/>
            <person name="Bruce D."/>
            <person name="Goodwin L."/>
            <person name="Pitluck S."/>
            <person name="Sims D."/>
            <person name="Brettin T."/>
            <person name="Detter J.C."/>
            <person name="Han C."/>
            <person name="Larimer F."/>
            <person name="Land M."/>
            <person name="Hauser L."/>
            <person name="Kyrpides N."/>
            <person name="Ivanova N."/>
            <person name="Marx C.J."/>
            <person name="Richardson P."/>
        </authorList>
    </citation>
    <scope>NUCLEOTIDE SEQUENCE [LARGE SCALE GENOMIC DNA]</scope>
    <source>
        <strain evidence="5">LMG 21967 / CNCM I-2342 / ORS 2060</strain>
    </source>
</reference>
<dbReference type="eggNOG" id="ENOG5033BFN">
    <property type="taxonomic scope" value="Bacteria"/>
</dbReference>
<dbReference type="InterPro" id="IPR007127">
    <property type="entry name" value="RNA_pol_sigma_70_r1_1"/>
</dbReference>
<keyword evidence="2" id="KW-0812">Transmembrane</keyword>
<keyword evidence="5" id="KW-1185">Reference proteome</keyword>
<sequence length="141" mass="14338">MPPAFDRATLDRLIARGRAQGQLTTADLRRELPIDGMSPDTIALVLIELEEAGIPVELEESLLAPGRAAPSALPPAELPQRNRAAAEPPAAAPPAAAAAARPAPPAAPGSPPWATGAHRAVMLAGLAALILALLVVAVVTH</sequence>
<dbReference type="EMBL" id="CP001349">
    <property type="protein sequence ID" value="ACL61513.1"/>
    <property type="molecule type" value="Genomic_DNA"/>
</dbReference>
<dbReference type="Pfam" id="PF03979">
    <property type="entry name" value="Sigma70_r1_1"/>
    <property type="match status" value="1"/>
</dbReference>
<feature type="compositionally biased region" description="Low complexity" evidence="1">
    <location>
        <begin position="78"/>
        <end position="101"/>
    </location>
</feature>
<name>B8IG36_METNO</name>
<feature type="compositionally biased region" description="Pro residues" evidence="1">
    <location>
        <begin position="102"/>
        <end position="111"/>
    </location>
</feature>
<feature type="region of interest" description="Disordered" evidence="1">
    <location>
        <begin position="67"/>
        <end position="111"/>
    </location>
</feature>
<dbReference type="HOGENOM" id="CLU_1823107_0_0_5"/>
<evidence type="ECO:0000256" key="1">
    <source>
        <dbReference type="SAM" id="MobiDB-lite"/>
    </source>
</evidence>
<evidence type="ECO:0000256" key="2">
    <source>
        <dbReference type="SAM" id="Phobius"/>
    </source>
</evidence>
<keyword evidence="2" id="KW-1133">Transmembrane helix</keyword>
<gene>
    <name evidence="4" type="ordered locus">Mnod_6755</name>
</gene>
<dbReference type="OrthoDB" id="8020532at2"/>
<protein>
    <recommendedName>
        <fullName evidence="3">RNA polymerase sigma factor 70 region 1.1 domain-containing protein</fullName>
    </recommendedName>
</protein>
<dbReference type="InterPro" id="IPR042189">
    <property type="entry name" value="RNA_pol_sigma_70_r1_1_sf"/>
</dbReference>
<evidence type="ECO:0000313" key="5">
    <source>
        <dbReference type="Proteomes" id="UP000008207"/>
    </source>
</evidence>
<organism evidence="4 5">
    <name type="scientific">Methylobacterium nodulans (strain LMG 21967 / CNCM I-2342 / ORS 2060)</name>
    <dbReference type="NCBI Taxonomy" id="460265"/>
    <lineage>
        <taxon>Bacteria</taxon>
        <taxon>Pseudomonadati</taxon>
        <taxon>Pseudomonadota</taxon>
        <taxon>Alphaproteobacteria</taxon>
        <taxon>Hyphomicrobiales</taxon>
        <taxon>Methylobacteriaceae</taxon>
        <taxon>Methylobacterium</taxon>
    </lineage>
</organism>
<evidence type="ECO:0000313" key="4">
    <source>
        <dbReference type="EMBL" id="ACL61513.1"/>
    </source>
</evidence>
<accession>B8IG36</accession>
<dbReference type="GO" id="GO:0003677">
    <property type="term" value="F:DNA binding"/>
    <property type="evidence" value="ECO:0007669"/>
    <property type="project" value="InterPro"/>
</dbReference>
<feature type="transmembrane region" description="Helical" evidence="2">
    <location>
        <begin position="120"/>
        <end position="139"/>
    </location>
</feature>
<proteinExistence type="predicted"/>
<dbReference type="RefSeq" id="WP_015933082.1">
    <property type="nucleotide sequence ID" value="NC_011894.1"/>
</dbReference>
<evidence type="ECO:0000259" key="3">
    <source>
        <dbReference type="Pfam" id="PF03979"/>
    </source>
</evidence>
<dbReference type="GO" id="GO:0016987">
    <property type="term" value="F:sigma factor activity"/>
    <property type="evidence" value="ECO:0007669"/>
    <property type="project" value="InterPro"/>
</dbReference>